<evidence type="ECO:0000259" key="3">
    <source>
        <dbReference type="Pfam" id="PF02769"/>
    </source>
</evidence>
<dbReference type="Proteomes" id="UP000544134">
    <property type="component" value="Unassembled WGS sequence"/>
</dbReference>
<name>A0A848I7M6_9BURK</name>
<dbReference type="PIRSF" id="PIRSF005644">
    <property type="entry name" value="Hdrgns_mtr_HypE"/>
    <property type="match status" value="1"/>
</dbReference>
<feature type="domain" description="PurM-like N-terminal" evidence="2">
    <location>
        <begin position="54"/>
        <end position="171"/>
    </location>
</feature>
<dbReference type="SUPFAM" id="SSF56042">
    <property type="entry name" value="PurM C-terminal domain-like"/>
    <property type="match status" value="1"/>
</dbReference>
<organism evidence="4 5">
    <name type="scientific">Paraburkholderia polaris</name>
    <dbReference type="NCBI Taxonomy" id="2728848"/>
    <lineage>
        <taxon>Bacteria</taxon>
        <taxon>Pseudomonadati</taxon>
        <taxon>Pseudomonadota</taxon>
        <taxon>Betaproteobacteria</taxon>
        <taxon>Burkholderiales</taxon>
        <taxon>Burkholderiaceae</taxon>
        <taxon>Paraburkholderia</taxon>
    </lineage>
</organism>
<protein>
    <submittedName>
        <fullName evidence="4">Hydrogenase expression/formation protein HypE</fullName>
    </submittedName>
</protein>
<dbReference type="InterPro" id="IPR010918">
    <property type="entry name" value="PurM-like_C_dom"/>
</dbReference>
<dbReference type="Gene3D" id="3.90.650.10">
    <property type="entry name" value="PurM-like C-terminal domain"/>
    <property type="match status" value="1"/>
</dbReference>
<dbReference type="Pfam" id="PF02769">
    <property type="entry name" value="AIRS_C"/>
    <property type="match status" value="1"/>
</dbReference>
<comment type="caution">
    <text evidence="4">The sequence shown here is derived from an EMBL/GenBank/DDBJ whole genome shotgun (WGS) entry which is preliminary data.</text>
</comment>
<dbReference type="FunFam" id="3.30.1330.10:FF:000015">
    <property type="entry name" value="Hydrogenase expression/formation protein HypE"/>
    <property type="match status" value="1"/>
</dbReference>
<dbReference type="NCBIfam" id="TIGR02124">
    <property type="entry name" value="hypE"/>
    <property type="match status" value="1"/>
</dbReference>
<reference evidence="4 5" key="1">
    <citation type="submission" date="2020-04" db="EMBL/GenBank/DDBJ databases">
        <title>Paraburkholderia sp. RP-4-7 isolated from soil.</title>
        <authorList>
            <person name="Dahal R.H."/>
        </authorList>
    </citation>
    <scope>NUCLEOTIDE SEQUENCE [LARGE SCALE GENOMIC DNA]</scope>
    <source>
        <strain evidence="4 5">RP-4-7</strain>
    </source>
</reference>
<evidence type="ECO:0000256" key="1">
    <source>
        <dbReference type="ARBA" id="ARBA00006243"/>
    </source>
</evidence>
<keyword evidence="5" id="KW-1185">Reference proteome</keyword>
<dbReference type="Gene3D" id="3.30.1330.10">
    <property type="entry name" value="PurM-like, N-terminal domain"/>
    <property type="match status" value="1"/>
</dbReference>
<dbReference type="InterPro" id="IPR016188">
    <property type="entry name" value="PurM-like_N"/>
</dbReference>
<evidence type="ECO:0000313" key="4">
    <source>
        <dbReference type="EMBL" id="NML97242.1"/>
    </source>
</evidence>
<gene>
    <name evidence="4" type="primary">hypE</name>
    <name evidence="4" type="ORF">HHL24_04635</name>
</gene>
<dbReference type="GO" id="GO:0051604">
    <property type="term" value="P:protein maturation"/>
    <property type="evidence" value="ECO:0007669"/>
    <property type="project" value="TreeGrafter"/>
</dbReference>
<dbReference type="PANTHER" id="PTHR30303">
    <property type="entry name" value="HYDROGENASE ISOENZYMES FORMATION PROTEIN HYPE"/>
    <property type="match status" value="1"/>
</dbReference>
<accession>A0A848I7M6</accession>
<proteinExistence type="inferred from homology"/>
<dbReference type="CDD" id="cd02197">
    <property type="entry name" value="HypE"/>
    <property type="match status" value="1"/>
</dbReference>
<dbReference type="InterPro" id="IPR036676">
    <property type="entry name" value="PurM-like_C_sf"/>
</dbReference>
<dbReference type="AlphaFoldDB" id="A0A848I7M6"/>
<dbReference type="SUPFAM" id="SSF55326">
    <property type="entry name" value="PurM N-terminal domain-like"/>
    <property type="match status" value="1"/>
</dbReference>
<dbReference type="EMBL" id="JABBGJ010000004">
    <property type="protein sequence ID" value="NML97242.1"/>
    <property type="molecule type" value="Genomic_DNA"/>
</dbReference>
<dbReference type="InterPro" id="IPR011854">
    <property type="entry name" value="HypE"/>
</dbReference>
<dbReference type="RefSeq" id="WP_169484255.1">
    <property type="nucleotide sequence ID" value="NZ_JABBGJ010000004.1"/>
</dbReference>
<evidence type="ECO:0000313" key="5">
    <source>
        <dbReference type="Proteomes" id="UP000544134"/>
    </source>
</evidence>
<dbReference type="InterPro" id="IPR036921">
    <property type="entry name" value="PurM-like_N_sf"/>
</dbReference>
<comment type="similarity">
    <text evidence="1">Belongs to the HypE family.</text>
</comment>
<evidence type="ECO:0000259" key="2">
    <source>
        <dbReference type="Pfam" id="PF00586"/>
    </source>
</evidence>
<feature type="domain" description="PurM-like C-terminal" evidence="3">
    <location>
        <begin position="183"/>
        <end position="328"/>
    </location>
</feature>
<dbReference type="PANTHER" id="PTHR30303:SF0">
    <property type="entry name" value="CARBAMOYL DEHYDRATASE HYPE"/>
    <property type="match status" value="1"/>
</dbReference>
<dbReference type="Pfam" id="PF00586">
    <property type="entry name" value="AIRS"/>
    <property type="match status" value="1"/>
</dbReference>
<sequence>MNDRASDPLRPTARRRVRDASVNLAHGSGGRAMRDLIEDVFVSTFDNPTLDALEDQAVFALADLTTRGDRLAFTTDSYVVDPLFFPGGDIGTLAVSGTVNDLAVCGATPLYLSCAVVIEEGLAVDILRRVAASMQRVALEAGVAIVTGDTKVVERGCADKLFINTAGIGVVRSDVSISARNARPGDVVIVNGYLGDHGAAILVARQQLALEADVESDCCPLNSLIAAMLDACPQIHCLRDATRGGVATVLNEFAQSSNVTIRLREADLPLREQVKGACEILGLDPLYLANEGKLVAVVPADAAERVLAAMRAHPAGREAAAIGAVEMGETGADGLVVMQTAFGGQRIVDMLVGEQLPRIC</sequence>